<dbReference type="GO" id="GO:0005576">
    <property type="term" value="C:extracellular region"/>
    <property type="evidence" value="ECO:0007669"/>
    <property type="project" value="TreeGrafter"/>
</dbReference>
<dbReference type="PROSITE" id="PS51257">
    <property type="entry name" value="PROKAR_LIPOPROTEIN"/>
    <property type="match status" value="1"/>
</dbReference>
<accession>A0A2T5VD44</accession>
<dbReference type="GO" id="GO:0071972">
    <property type="term" value="F:peptidoglycan L,D-transpeptidase activity"/>
    <property type="evidence" value="ECO:0007669"/>
    <property type="project" value="TreeGrafter"/>
</dbReference>
<feature type="active site" description="Nucleophile" evidence="9">
    <location>
        <position position="193"/>
    </location>
</feature>
<keyword evidence="7 9" id="KW-0573">Peptidoglycan synthesis</keyword>
<dbReference type="AlphaFoldDB" id="A0A2T5VD44"/>
<keyword evidence="5" id="KW-0378">Hydrolase</keyword>
<keyword evidence="4" id="KW-0808">Transferase</keyword>
<comment type="caution">
    <text evidence="12">The sequence shown here is derived from an EMBL/GenBank/DDBJ whole genome shotgun (WGS) entry which is preliminary data.</text>
</comment>
<evidence type="ECO:0000313" key="13">
    <source>
        <dbReference type="Proteomes" id="UP000244081"/>
    </source>
</evidence>
<feature type="chain" id="PRO_5015693832" evidence="10">
    <location>
        <begin position="19"/>
        <end position="225"/>
    </location>
</feature>
<evidence type="ECO:0000256" key="10">
    <source>
        <dbReference type="SAM" id="SignalP"/>
    </source>
</evidence>
<sequence>MSMTRRSFIVSASAFALAGCQTTGNGSGLNLAANPPIETNPKTIYAAKPDEQFPLPAVNLNKLDPKFYRQVVNYTSPEPAGTIIVDTPNRFLYLTMKDDKAVRYGVGIGRAGFSWGGRAEIAWKRPWPTWTPPKEMIKRQPELKKYADGMEPGLHNPLGARALYIYENGKDTLYRLHGTPEVASIGKAVSSGCVRLINQDICDLYERVPPHTRIVVLQKKGSLIG</sequence>
<dbReference type="PROSITE" id="PS52029">
    <property type="entry name" value="LD_TPASE"/>
    <property type="match status" value="1"/>
</dbReference>
<gene>
    <name evidence="12" type="ORF">C8N35_102379</name>
</gene>
<dbReference type="PANTHER" id="PTHR30582">
    <property type="entry name" value="L,D-TRANSPEPTIDASE"/>
    <property type="match status" value="1"/>
</dbReference>
<organism evidence="12 13">
    <name type="scientific">Breoghania corrubedonensis</name>
    <dbReference type="NCBI Taxonomy" id="665038"/>
    <lineage>
        <taxon>Bacteria</taxon>
        <taxon>Pseudomonadati</taxon>
        <taxon>Pseudomonadota</taxon>
        <taxon>Alphaproteobacteria</taxon>
        <taxon>Hyphomicrobiales</taxon>
        <taxon>Stappiaceae</taxon>
        <taxon>Breoghania</taxon>
    </lineage>
</organism>
<comment type="pathway">
    <text evidence="1 9">Cell wall biogenesis; peptidoglycan biosynthesis.</text>
</comment>
<dbReference type="SUPFAM" id="SSF141523">
    <property type="entry name" value="L,D-transpeptidase catalytic domain-like"/>
    <property type="match status" value="1"/>
</dbReference>
<dbReference type="InterPro" id="IPR050979">
    <property type="entry name" value="LD-transpeptidase"/>
</dbReference>
<evidence type="ECO:0000256" key="9">
    <source>
        <dbReference type="PROSITE-ProRule" id="PRU01373"/>
    </source>
</evidence>
<dbReference type="Pfam" id="PF03734">
    <property type="entry name" value="YkuD"/>
    <property type="match status" value="1"/>
</dbReference>
<proteinExistence type="inferred from homology"/>
<dbReference type="Proteomes" id="UP000244081">
    <property type="component" value="Unassembled WGS sequence"/>
</dbReference>
<protein>
    <submittedName>
        <fullName evidence="12">Lipoprotein-anchoring transpeptidase ErfK/SrfK</fullName>
    </submittedName>
</protein>
<feature type="signal peptide" evidence="10">
    <location>
        <begin position="1"/>
        <end position="18"/>
    </location>
</feature>
<evidence type="ECO:0000313" key="12">
    <source>
        <dbReference type="EMBL" id="PTW61664.1"/>
    </source>
</evidence>
<evidence type="ECO:0000256" key="4">
    <source>
        <dbReference type="ARBA" id="ARBA00022679"/>
    </source>
</evidence>
<reference evidence="12 13" key="1">
    <citation type="submission" date="2018-04" db="EMBL/GenBank/DDBJ databases">
        <title>Genomic Encyclopedia of Archaeal and Bacterial Type Strains, Phase II (KMG-II): from individual species to whole genera.</title>
        <authorList>
            <person name="Goeker M."/>
        </authorList>
    </citation>
    <scope>NUCLEOTIDE SEQUENCE [LARGE SCALE GENOMIC DNA]</scope>
    <source>
        <strain evidence="12 13">DSM 23382</strain>
    </source>
</reference>
<keyword evidence="6 9" id="KW-0133">Cell shape</keyword>
<dbReference type="GO" id="GO:0071555">
    <property type="term" value="P:cell wall organization"/>
    <property type="evidence" value="ECO:0007669"/>
    <property type="project" value="UniProtKB-UniRule"/>
</dbReference>
<evidence type="ECO:0000256" key="1">
    <source>
        <dbReference type="ARBA" id="ARBA00004752"/>
    </source>
</evidence>
<name>A0A2T5VD44_9HYPH</name>
<evidence type="ECO:0000256" key="6">
    <source>
        <dbReference type="ARBA" id="ARBA00022960"/>
    </source>
</evidence>
<dbReference type="PANTHER" id="PTHR30582:SF24">
    <property type="entry name" value="L,D-TRANSPEPTIDASE ERFK_SRFK-RELATED"/>
    <property type="match status" value="1"/>
</dbReference>
<dbReference type="GO" id="GO:0016757">
    <property type="term" value="F:glycosyltransferase activity"/>
    <property type="evidence" value="ECO:0007669"/>
    <property type="project" value="UniProtKB-KW"/>
</dbReference>
<keyword evidence="8 9" id="KW-0961">Cell wall biogenesis/degradation</keyword>
<dbReference type="InterPro" id="IPR005490">
    <property type="entry name" value="LD_TPept_cat_dom"/>
</dbReference>
<dbReference type="CDD" id="cd16913">
    <property type="entry name" value="YkuD_like"/>
    <property type="match status" value="1"/>
</dbReference>
<evidence type="ECO:0000256" key="5">
    <source>
        <dbReference type="ARBA" id="ARBA00022801"/>
    </source>
</evidence>
<feature type="active site" description="Proton donor/acceptor" evidence="9">
    <location>
        <position position="177"/>
    </location>
</feature>
<dbReference type="EMBL" id="QAYG01000002">
    <property type="protein sequence ID" value="PTW61664.1"/>
    <property type="molecule type" value="Genomic_DNA"/>
</dbReference>
<evidence type="ECO:0000256" key="2">
    <source>
        <dbReference type="ARBA" id="ARBA00005992"/>
    </source>
</evidence>
<dbReference type="Gene3D" id="2.40.440.10">
    <property type="entry name" value="L,D-transpeptidase catalytic domain-like"/>
    <property type="match status" value="1"/>
</dbReference>
<evidence type="ECO:0000259" key="11">
    <source>
        <dbReference type="PROSITE" id="PS52029"/>
    </source>
</evidence>
<keyword evidence="12" id="KW-0449">Lipoprotein</keyword>
<dbReference type="UniPathway" id="UPA00219"/>
<dbReference type="GO" id="GO:0008360">
    <property type="term" value="P:regulation of cell shape"/>
    <property type="evidence" value="ECO:0007669"/>
    <property type="project" value="UniProtKB-UniRule"/>
</dbReference>
<dbReference type="FunFam" id="2.40.440.10:FF:000002">
    <property type="entry name" value="L,D-transpeptidase ErfK/SrfK"/>
    <property type="match status" value="1"/>
</dbReference>
<keyword evidence="10" id="KW-0732">Signal</keyword>
<evidence type="ECO:0000256" key="8">
    <source>
        <dbReference type="ARBA" id="ARBA00023316"/>
    </source>
</evidence>
<comment type="similarity">
    <text evidence="2">Belongs to the YkuD family.</text>
</comment>
<dbReference type="InterPro" id="IPR038063">
    <property type="entry name" value="Transpep_catalytic_dom"/>
</dbReference>
<dbReference type="GO" id="GO:0018104">
    <property type="term" value="P:peptidoglycan-protein cross-linking"/>
    <property type="evidence" value="ECO:0007669"/>
    <property type="project" value="TreeGrafter"/>
</dbReference>
<feature type="domain" description="L,D-TPase catalytic" evidence="11">
    <location>
        <begin position="81"/>
        <end position="217"/>
    </location>
</feature>
<evidence type="ECO:0000256" key="3">
    <source>
        <dbReference type="ARBA" id="ARBA00022676"/>
    </source>
</evidence>
<keyword evidence="3" id="KW-0328">Glycosyltransferase</keyword>
<evidence type="ECO:0000256" key="7">
    <source>
        <dbReference type="ARBA" id="ARBA00022984"/>
    </source>
</evidence>
<keyword evidence="13" id="KW-1185">Reference proteome</keyword>